<feature type="compositionally biased region" description="Basic residues" evidence="1">
    <location>
        <begin position="282"/>
        <end position="296"/>
    </location>
</feature>
<dbReference type="RefSeq" id="XP_041223639.1">
    <property type="nucleotide sequence ID" value="XM_041367442.1"/>
</dbReference>
<feature type="region of interest" description="Disordered" evidence="1">
    <location>
        <begin position="272"/>
        <end position="296"/>
    </location>
</feature>
<feature type="compositionally biased region" description="Polar residues" evidence="1">
    <location>
        <begin position="110"/>
        <end position="121"/>
    </location>
</feature>
<evidence type="ECO:0008006" key="4">
    <source>
        <dbReference type="Google" id="ProtNLM"/>
    </source>
</evidence>
<comment type="caution">
    <text evidence="2">The sequence shown here is derived from an EMBL/GenBank/DDBJ whole genome shotgun (WGS) entry which is preliminary data.</text>
</comment>
<accession>A0AAD4HIP8</accession>
<dbReference type="Proteomes" id="UP001195769">
    <property type="component" value="Unassembled WGS sequence"/>
</dbReference>
<protein>
    <recommendedName>
        <fullName evidence="4">Ubiquitin-like protease family profile domain-containing protein</fullName>
    </recommendedName>
</protein>
<evidence type="ECO:0000313" key="3">
    <source>
        <dbReference type="Proteomes" id="UP001195769"/>
    </source>
</evidence>
<organism evidence="2 3">
    <name type="scientific">Suillus fuscotomentosus</name>
    <dbReference type="NCBI Taxonomy" id="1912939"/>
    <lineage>
        <taxon>Eukaryota</taxon>
        <taxon>Fungi</taxon>
        <taxon>Dikarya</taxon>
        <taxon>Basidiomycota</taxon>
        <taxon>Agaricomycotina</taxon>
        <taxon>Agaricomycetes</taxon>
        <taxon>Agaricomycetidae</taxon>
        <taxon>Boletales</taxon>
        <taxon>Suillineae</taxon>
        <taxon>Suillaceae</taxon>
        <taxon>Suillus</taxon>
    </lineage>
</organism>
<reference evidence="2" key="1">
    <citation type="journal article" date="2020" name="New Phytol.">
        <title>Comparative genomics reveals dynamic genome evolution in host specialist ectomycorrhizal fungi.</title>
        <authorList>
            <person name="Lofgren L.A."/>
            <person name="Nguyen N.H."/>
            <person name="Vilgalys R."/>
            <person name="Ruytinx J."/>
            <person name="Liao H.L."/>
            <person name="Branco S."/>
            <person name="Kuo A."/>
            <person name="LaButti K."/>
            <person name="Lipzen A."/>
            <person name="Andreopoulos W."/>
            <person name="Pangilinan J."/>
            <person name="Riley R."/>
            <person name="Hundley H."/>
            <person name="Na H."/>
            <person name="Barry K."/>
            <person name="Grigoriev I.V."/>
            <person name="Stajich J.E."/>
            <person name="Kennedy P.G."/>
        </authorList>
    </citation>
    <scope>NUCLEOTIDE SEQUENCE</scope>
    <source>
        <strain evidence="2">FC203</strain>
    </source>
</reference>
<feature type="region of interest" description="Disordered" evidence="1">
    <location>
        <begin position="104"/>
        <end position="148"/>
    </location>
</feature>
<name>A0AAD4HIP8_9AGAM</name>
<dbReference type="GeneID" id="64661740"/>
<evidence type="ECO:0000256" key="1">
    <source>
        <dbReference type="SAM" id="MobiDB-lite"/>
    </source>
</evidence>
<keyword evidence="3" id="KW-1185">Reference proteome</keyword>
<evidence type="ECO:0000313" key="2">
    <source>
        <dbReference type="EMBL" id="KAG1898063.1"/>
    </source>
</evidence>
<sequence length="408" mass="46025">MYQKDAFSCGLLSFNALAHHFLPVEYPLIAASNVRNGWLKILLDIIGHHLDQAGSFKSISQEYQFTFSQSKTTAYLVRSESPSTPSPISSMLLEFPLGTLIGTEPDTPSKDSFPQSSNPKSSPLPPEASIATVNPNKMKGQTKESCHSTIHKAIEDQKAGQTRGLMKFLKPCTRDKLKAQLTVVEAKLEEGWERAREFDELEEQRQKMKVRGGNNERQCKHRQKICDLEIKQNECTPGGTKRNLKRPMLDLSSMKDCSPKISCSSIAKLTRPNHAAKEHERQHKQKKCTSGRKRTHEKKDAVYHNWHGPFTWIQIEYAIKHPSVMWSLSCLVQYLKKKDPVIFKGLACSTVEGCIDCTGKPRWTEAALRMAELGNGGRKGIFTNYSAVEKAIMKHLKFFVTMEQSSLS</sequence>
<gene>
    <name evidence="2" type="ORF">F5891DRAFT_1191364</name>
</gene>
<dbReference type="EMBL" id="JABBWK010000042">
    <property type="protein sequence ID" value="KAG1898063.1"/>
    <property type="molecule type" value="Genomic_DNA"/>
</dbReference>
<proteinExistence type="predicted"/>
<dbReference type="AlphaFoldDB" id="A0AAD4HIP8"/>